<feature type="non-terminal residue" evidence="4">
    <location>
        <position position="74"/>
    </location>
</feature>
<evidence type="ECO:0000256" key="2">
    <source>
        <dbReference type="ARBA" id="ARBA00023004"/>
    </source>
</evidence>
<protein>
    <recommendedName>
        <fullName evidence="3">Gamma-butyrobetaine hydroxylase-like N-terminal domain-containing protein</fullName>
    </recommendedName>
</protein>
<sequence length="74" mass="8661">MNGVRGLRLDLIPESPNLHEYSFDSDSLQLIWGGDRHVSTYGAKWLRDHCYSAEERALRKHQPVLWDKKIEIDP</sequence>
<name>A0A382GE45_9ZZZZ</name>
<gene>
    <name evidence="4" type="ORF">METZ01_LOCUS225818</name>
</gene>
<feature type="domain" description="Gamma-butyrobetaine hydroxylase-like N-terminal" evidence="3">
    <location>
        <begin position="22"/>
        <end position="70"/>
    </location>
</feature>
<dbReference type="AlphaFoldDB" id="A0A382GE45"/>
<accession>A0A382GE45</accession>
<evidence type="ECO:0000259" key="3">
    <source>
        <dbReference type="Pfam" id="PF06155"/>
    </source>
</evidence>
<organism evidence="4">
    <name type="scientific">marine metagenome</name>
    <dbReference type="NCBI Taxonomy" id="408172"/>
    <lineage>
        <taxon>unclassified sequences</taxon>
        <taxon>metagenomes</taxon>
        <taxon>ecological metagenomes</taxon>
    </lineage>
</organism>
<dbReference type="InterPro" id="IPR010376">
    <property type="entry name" value="GBBH-like_N"/>
</dbReference>
<dbReference type="Gene3D" id="3.30.2020.30">
    <property type="match status" value="1"/>
</dbReference>
<dbReference type="Pfam" id="PF06155">
    <property type="entry name" value="GBBH-like_N"/>
    <property type="match status" value="1"/>
</dbReference>
<dbReference type="InterPro" id="IPR038492">
    <property type="entry name" value="GBBH-like_N_sf"/>
</dbReference>
<reference evidence="4" key="1">
    <citation type="submission" date="2018-05" db="EMBL/GenBank/DDBJ databases">
        <authorList>
            <person name="Lanie J.A."/>
            <person name="Ng W.-L."/>
            <person name="Kazmierczak K.M."/>
            <person name="Andrzejewski T.M."/>
            <person name="Davidsen T.M."/>
            <person name="Wayne K.J."/>
            <person name="Tettelin H."/>
            <person name="Glass J.I."/>
            <person name="Rusch D."/>
            <person name="Podicherti R."/>
            <person name="Tsui H.-C.T."/>
            <person name="Winkler M.E."/>
        </authorList>
    </citation>
    <scope>NUCLEOTIDE SEQUENCE</scope>
</reference>
<keyword evidence="2" id="KW-0408">Iron</keyword>
<proteinExistence type="predicted"/>
<dbReference type="EMBL" id="UINC01054811">
    <property type="protein sequence ID" value="SVB72964.1"/>
    <property type="molecule type" value="Genomic_DNA"/>
</dbReference>
<dbReference type="GO" id="GO:0046872">
    <property type="term" value="F:metal ion binding"/>
    <property type="evidence" value="ECO:0007669"/>
    <property type="project" value="UniProtKB-KW"/>
</dbReference>
<evidence type="ECO:0000313" key="4">
    <source>
        <dbReference type="EMBL" id="SVB72964.1"/>
    </source>
</evidence>
<evidence type="ECO:0000256" key="1">
    <source>
        <dbReference type="ARBA" id="ARBA00022723"/>
    </source>
</evidence>
<keyword evidence="1" id="KW-0479">Metal-binding</keyword>